<proteinExistence type="predicted"/>
<gene>
    <name evidence="4" type="primary">LOC103710548</name>
</gene>
<feature type="coiled-coil region" evidence="1">
    <location>
        <begin position="88"/>
        <end position="178"/>
    </location>
</feature>
<evidence type="ECO:0000313" key="4">
    <source>
        <dbReference type="RefSeq" id="XP_026661794.2"/>
    </source>
</evidence>
<dbReference type="Proteomes" id="UP000228380">
    <property type="component" value="Unplaced"/>
</dbReference>
<sequence length="234" mass="27528">MELFPRFPRNIQESTSSSSSELQPFINLDDRRSLQVQDEISDLKQQQQLYDCEKEQIRLRDEIRVLLELMDNSGMRLKQLEDDTRMKLMTCLQEKENKERESAALEDTAKSIKEELERFETVEGHQKEQMARLSSQLESLQSENTSMSINLQRSNLEVKALNKEIKNLQMQLLEESDYLLPIEKRNMRPASESKHSTSASAELRNILDKMYVKSFFSYEFVWRVIFLVHLGLVS</sequence>
<dbReference type="GeneID" id="103710548"/>
<name>A0A8B8J6B1_PHODC</name>
<organism evidence="3 4">
    <name type="scientific">Phoenix dactylifera</name>
    <name type="common">Date palm</name>
    <dbReference type="NCBI Taxonomy" id="42345"/>
    <lineage>
        <taxon>Eukaryota</taxon>
        <taxon>Viridiplantae</taxon>
        <taxon>Streptophyta</taxon>
        <taxon>Embryophyta</taxon>
        <taxon>Tracheophyta</taxon>
        <taxon>Spermatophyta</taxon>
        <taxon>Magnoliopsida</taxon>
        <taxon>Liliopsida</taxon>
        <taxon>Arecaceae</taxon>
        <taxon>Coryphoideae</taxon>
        <taxon>Phoeniceae</taxon>
        <taxon>Phoenix</taxon>
    </lineage>
</organism>
<protein>
    <submittedName>
        <fullName evidence="4">Uncharacterized protein LOC103710548 isoform X1</fullName>
    </submittedName>
</protein>
<dbReference type="AlphaFoldDB" id="A0A8B8J6B1"/>
<evidence type="ECO:0000256" key="1">
    <source>
        <dbReference type="SAM" id="Coils"/>
    </source>
</evidence>
<reference evidence="4" key="1">
    <citation type="submission" date="2025-08" db="UniProtKB">
        <authorList>
            <consortium name="RefSeq"/>
        </authorList>
    </citation>
    <scope>IDENTIFICATION</scope>
    <source>
        <tissue evidence="4">Young leaves</tissue>
    </source>
</reference>
<accession>A0A8B8J6B1</accession>
<dbReference type="RefSeq" id="XP_026661794.2">
    <property type="nucleotide sequence ID" value="XM_026805993.2"/>
</dbReference>
<evidence type="ECO:0000256" key="2">
    <source>
        <dbReference type="SAM" id="MobiDB-lite"/>
    </source>
</evidence>
<keyword evidence="3" id="KW-1185">Reference proteome</keyword>
<evidence type="ECO:0000313" key="3">
    <source>
        <dbReference type="Proteomes" id="UP000228380"/>
    </source>
</evidence>
<keyword evidence="1" id="KW-0175">Coiled coil</keyword>
<feature type="region of interest" description="Disordered" evidence="2">
    <location>
        <begin position="1"/>
        <end position="22"/>
    </location>
</feature>